<dbReference type="Gene3D" id="3.90.1150.180">
    <property type="match status" value="1"/>
</dbReference>
<dbReference type="Pfam" id="PF03841">
    <property type="entry name" value="SelA"/>
    <property type="match status" value="1"/>
</dbReference>
<dbReference type="InterPro" id="IPR018319">
    <property type="entry name" value="SelA-like"/>
</dbReference>
<feature type="modified residue" description="N6-(pyridoxal phosphate)lysine" evidence="8 9">
    <location>
        <position position="288"/>
    </location>
</feature>
<organism evidence="11 12">
    <name type="scientific">Photobacterium marinum</name>
    <dbReference type="NCBI Taxonomy" id="1056511"/>
    <lineage>
        <taxon>Bacteria</taxon>
        <taxon>Pseudomonadati</taxon>
        <taxon>Pseudomonadota</taxon>
        <taxon>Gammaproteobacteria</taxon>
        <taxon>Vibrionales</taxon>
        <taxon>Vibrionaceae</taxon>
        <taxon>Photobacterium</taxon>
    </lineage>
</organism>
<evidence type="ECO:0000256" key="3">
    <source>
        <dbReference type="ARBA" id="ARBA00022679"/>
    </source>
</evidence>
<comment type="caution">
    <text evidence="11">The sequence shown here is derived from an EMBL/GenBank/DDBJ whole genome shotgun (WGS) entry which is preliminary data.</text>
</comment>
<keyword evidence="2 8" id="KW-0963">Cytoplasm</keyword>
<comment type="catalytic activity">
    <reaction evidence="8">
        <text>L-seryl-tRNA(Sec) + selenophosphate + H(+) = L-selenocysteinyl-tRNA(Sec) + phosphate</text>
        <dbReference type="Rhea" id="RHEA:22728"/>
        <dbReference type="Rhea" id="RHEA-COMP:9742"/>
        <dbReference type="Rhea" id="RHEA-COMP:9743"/>
        <dbReference type="ChEBI" id="CHEBI:15378"/>
        <dbReference type="ChEBI" id="CHEBI:16144"/>
        <dbReference type="ChEBI" id="CHEBI:43474"/>
        <dbReference type="ChEBI" id="CHEBI:78533"/>
        <dbReference type="ChEBI" id="CHEBI:78573"/>
        <dbReference type="EC" id="2.9.1.1"/>
    </reaction>
</comment>
<dbReference type="HAMAP" id="MF_00423">
    <property type="entry name" value="SelA"/>
    <property type="match status" value="1"/>
</dbReference>
<comment type="subcellular location">
    <subcellularLocation>
        <location evidence="8">Cytoplasm</location>
    </subcellularLocation>
</comment>
<evidence type="ECO:0000256" key="9">
    <source>
        <dbReference type="PIRSR" id="PIRSR618319-50"/>
    </source>
</evidence>
<dbReference type="InterPro" id="IPR025862">
    <property type="entry name" value="SelA_trans_N_dom"/>
</dbReference>
<evidence type="ECO:0000256" key="2">
    <source>
        <dbReference type="ARBA" id="ARBA00022490"/>
    </source>
</evidence>
<comment type="cofactor">
    <cofactor evidence="1 8 9">
        <name>pyridoxal 5'-phosphate</name>
        <dbReference type="ChEBI" id="CHEBI:597326"/>
    </cofactor>
</comment>
<reference evidence="11 12" key="1">
    <citation type="submission" date="2012-12" db="EMBL/GenBank/DDBJ databases">
        <title>Genome Assembly of Photobacterium sp. AK15.</title>
        <authorList>
            <person name="Khatri I."/>
            <person name="Vaidya B."/>
            <person name="Srinivas T.N.R."/>
            <person name="Subramanian S."/>
            <person name="Pinnaka A."/>
        </authorList>
    </citation>
    <scope>NUCLEOTIDE SEQUENCE [LARGE SCALE GENOMIC DNA]</scope>
    <source>
        <strain evidence="11 12">AK15</strain>
    </source>
</reference>
<dbReference type="GO" id="GO:0004125">
    <property type="term" value="F:L-seryl-tRNA(Sec) selenium transferase activity"/>
    <property type="evidence" value="ECO:0007669"/>
    <property type="project" value="UniProtKB-UniRule"/>
</dbReference>
<dbReference type="PATRIC" id="fig|1056511.3.peg.1493"/>
<dbReference type="InterPro" id="IPR004534">
    <property type="entry name" value="SelA_trans"/>
</dbReference>
<comment type="function">
    <text evidence="8">Converts seryl-tRNA(Sec) to selenocysteinyl-tRNA(Sec) required for selenoprotein biosynthesis.</text>
</comment>
<keyword evidence="6 8" id="KW-0711">Selenium</keyword>
<feature type="domain" description="L-seryl-tRNA selenium transferase N-terminal" evidence="10">
    <location>
        <begin position="6"/>
        <end position="43"/>
    </location>
</feature>
<evidence type="ECO:0000256" key="4">
    <source>
        <dbReference type="ARBA" id="ARBA00022898"/>
    </source>
</evidence>
<protein>
    <recommendedName>
        <fullName evidence="8">L-seryl-tRNA(Sec) selenium transferase</fullName>
        <ecNumber evidence="8">2.9.1.1</ecNumber>
    </recommendedName>
    <alternativeName>
        <fullName evidence="8">Selenocysteine synthase</fullName>
        <shortName evidence="8">Sec synthase</shortName>
    </alternativeName>
    <alternativeName>
        <fullName evidence="8">Selenocysteinyl-tRNA(Sec) synthase</fullName>
    </alternativeName>
</protein>
<dbReference type="PANTHER" id="PTHR32328">
    <property type="entry name" value="L-SERYL-TRNA(SEC) SELENIUM TRANSFERASE"/>
    <property type="match status" value="1"/>
</dbReference>
<dbReference type="RefSeq" id="WP_007464091.1">
    <property type="nucleotide sequence ID" value="NZ_AMZO01000006.1"/>
</dbReference>
<dbReference type="Pfam" id="PF12390">
    <property type="entry name" value="Se-cys_synth_N"/>
    <property type="match status" value="1"/>
</dbReference>
<dbReference type="InterPro" id="IPR015424">
    <property type="entry name" value="PyrdxlP-dep_Trfase"/>
</dbReference>
<keyword evidence="4 8" id="KW-0663">Pyridoxal phosphate</keyword>
<evidence type="ECO:0000256" key="1">
    <source>
        <dbReference type="ARBA" id="ARBA00001933"/>
    </source>
</evidence>
<dbReference type="Proteomes" id="UP000011134">
    <property type="component" value="Unassembled WGS sequence"/>
</dbReference>
<evidence type="ECO:0000313" key="11">
    <source>
        <dbReference type="EMBL" id="ELR66955.1"/>
    </source>
</evidence>
<dbReference type="UniPathway" id="UPA00906">
    <property type="reaction ID" value="UER00896"/>
</dbReference>
<evidence type="ECO:0000313" key="12">
    <source>
        <dbReference type="Proteomes" id="UP000011134"/>
    </source>
</evidence>
<dbReference type="EC" id="2.9.1.1" evidence="8"/>
<dbReference type="SUPFAM" id="SSF53383">
    <property type="entry name" value="PLP-dependent transferases"/>
    <property type="match status" value="1"/>
</dbReference>
<evidence type="ECO:0000256" key="5">
    <source>
        <dbReference type="ARBA" id="ARBA00022917"/>
    </source>
</evidence>
<name>L8JDQ9_9GAMM</name>
<dbReference type="InterPro" id="IPR015421">
    <property type="entry name" value="PyrdxlP-dep_Trfase_major"/>
</dbReference>
<dbReference type="Gene3D" id="3.40.640.10">
    <property type="entry name" value="Type I PLP-dependent aspartate aminotransferase-like (Major domain)"/>
    <property type="match status" value="1"/>
</dbReference>
<dbReference type="PANTHER" id="PTHR32328:SF0">
    <property type="entry name" value="L-SERYL-TRNA(SEC) SELENIUM TRANSFERASE"/>
    <property type="match status" value="1"/>
</dbReference>
<evidence type="ECO:0000256" key="8">
    <source>
        <dbReference type="HAMAP-Rule" id="MF_00423"/>
    </source>
</evidence>
<dbReference type="GO" id="GO:0001717">
    <property type="term" value="P:conversion of seryl-tRNAsec to selenocys-tRNAsec"/>
    <property type="evidence" value="ECO:0007669"/>
    <property type="project" value="UniProtKB-UniRule"/>
</dbReference>
<accession>L8JDQ9</accession>
<comment type="similarity">
    <text evidence="7 8">Belongs to the SelA family.</text>
</comment>
<keyword evidence="3 8" id="KW-0808">Transferase</keyword>
<gene>
    <name evidence="8" type="primary">selA</name>
    <name evidence="11" type="ORF">C942_04659</name>
</gene>
<dbReference type="NCBIfam" id="TIGR00474">
    <property type="entry name" value="selA"/>
    <property type="match status" value="1"/>
</dbReference>
<comment type="pathway">
    <text evidence="8">Aminoacyl-tRNA biosynthesis; selenocysteinyl-tRNA(Sec) biosynthesis; selenocysteinyl-tRNA(Sec) from L-seryl-tRNA(Sec) (bacterial route): step 1/1.</text>
</comment>
<dbReference type="GO" id="GO:0001514">
    <property type="term" value="P:selenocysteine incorporation"/>
    <property type="evidence" value="ECO:0007669"/>
    <property type="project" value="UniProtKB-UniRule"/>
</dbReference>
<evidence type="ECO:0000256" key="6">
    <source>
        <dbReference type="ARBA" id="ARBA00023266"/>
    </source>
</evidence>
<keyword evidence="5 8" id="KW-0648">Protein biosynthesis</keyword>
<evidence type="ECO:0000256" key="7">
    <source>
        <dbReference type="ARBA" id="ARBA00044507"/>
    </source>
</evidence>
<dbReference type="AlphaFoldDB" id="L8JDQ9"/>
<sequence>MTVSTLSSIPQIEKILQQAFISPYIERLSRPVVTDIVREQVQAYKKKHLRDPEGVPFSLEQLYHYIEQACWLVNRQRLQRVINGTGVIVHTNLGRSPIDAELWQSVTEVNTHYNNLEIDLATGKRGKRKGMLQQLMQYLVKGEDTLVVNNNASSIYLMLHELAKGKEVIVSRGEQIQIGGGFRIPDILALSGAKLVEVGTTNITTTQDYLDAVTENTAMVLLVHTSNFKIRGFTESPDVKELAQALPEHVILAVDQGSGTTTESMPDEPTVASYIQAGADLVCFSGDKILGGPQAGLVTGKQPLIKQLEKNPMMRAFRPSRIVYSLLEELVVRKLNQLESGQGVAESKNTQPEAVLEQRAQQLAEGFGEQLQVVRSEMTVGGGSLPDQNDPSWSVEISPENGRYKRSAEKLLEVMRNWPLAVIGVIKHDKVQLNMATISDSEIPYLRGQLAEVLQ</sequence>
<proteinExistence type="inferred from homology"/>
<keyword evidence="12" id="KW-1185">Reference proteome</keyword>
<dbReference type="OrthoDB" id="9787096at2"/>
<dbReference type="GO" id="GO:0005737">
    <property type="term" value="C:cytoplasm"/>
    <property type="evidence" value="ECO:0007669"/>
    <property type="project" value="UniProtKB-SubCell"/>
</dbReference>
<evidence type="ECO:0000259" key="10">
    <source>
        <dbReference type="Pfam" id="PF12390"/>
    </source>
</evidence>
<dbReference type="EMBL" id="AMZO01000006">
    <property type="protein sequence ID" value="ELR66955.1"/>
    <property type="molecule type" value="Genomic_DNA"/>
</dbReference>